<keyword evidence="4" id="KW-1185">Reference proteome</keyword>
<organism evidence="3 4">
    <name type="scientific">Gloeomargarita lithophora Alchichica-D10</name>
    <dbReference type="NCBI Taxonomy" id="1188229"/>
    <lineage>
        <taxon>Bacteria</taxon>
        <taxon>Bacillati</taxon>
        <taxon>Cyanobacteriota</taxon>
        <taxon>Cyanophyceae</taxon>
        <taxon>Gloeomargaritales</taxon>
        <taxon>Gloeomargaritaceae</taxon>
        <taxon>Gloeomargarita</taxon>
    </lineage>
</organism>
<feature type="domain" description="Glycogen debranching enzyme bacterial and archaeal type N-terminal" evidence="2">
    <location>
        <begin position="19"/>
        <end position="236"/>
    </location>
</feature>
<name>A0A1J0AA43_9CYAN</name>
<dbReference type="InterPro" id="IPR010401">
    <property type="entry name" value="AGL/Gdb1"/>
</dbReference>
<dbReference type="SUPFAM" id="SSF48208">
    <property type="entry name" value="Six-hairpin glycosidases"/>
    <property type="match status" value="1"/>
</dbReference>
<protein>
    <submittedName>
        <fullName evidence="3">Glycogen debranching protein</fullName>
    </submittedName>
</protein>
<dbReference type="PANTHER" id="PTHR10569">
    <property type="entry name" value="GLYCOGEN DEBRANCHING ENZYME"/>
    <property type="match status" value="1"/>
</dbReference>
<dbReference type="STRING" id="1188229.GlitD10_0500"/>
<dbReference type="Proteomes" id="UP000180235">
    <property type="component" value="Chromosome"/>
</dbReference>
<evidence type="ECO:0000313" key="4">
    <source>
        <dbReference type="Proteomes" id="UP000180235"/>
    </source>
</evidence>
<dbReference type="NCBIfam" id="TIGR01561">
    <property type="entry name" value="gde_arch"/>
    <property type="match status" value="1"/>
</dbReference>
<dbReference type="AlphaFoldDB" id="A0A1J0AA43"/>
<dbReference type="InterPro" id="IPR032790">
    <property type="entry name" value="GDE_C"/>
</dbReference>
<proteinExistence type="predicted"/>
<feature type="domain" description="Glycogen debranching enzyme C-terminal" evidence="1">
    <location>
        <begin position="288"/>
        <end position="659"/>
    </location>
</feature>
<dbReference type="InterPro" id="IPR024742">
    <property type="entry name" value="Glycogen_debranch_N"/>
</dbReference>
<evidence type="ECO:0000259" key="1">
    <source>
        <dbReference type="Pfam" id="PF06202"/>
    </source>
</evidence>
<dbReference type="GO" id="GO:0005980">
    <property type="term" value="P:glycogen catabolic process"/>
    <property type="evidence" value="ECO:0007669"/>
    <property type="project" value="InterPro"/>
</dbReference>
<dbReference type="InterPro" id="IPR012341">
    <property type="entry name" value="6hp_glycosidase-like_sf"/>
</dbReference>
<dbReference type="Pfam" id="PF12439">
    <property type="entry name" value="GDE_N"/>
    <property type="match status" value="1"/>
</dbReference>
<dbReference type="PANTHER" id="PTHR10569:SF2">
    <property type="entry name" value="GLYCOGEN DEBRANCHING ENZYME"/>
    <property type="match status" value="1"/>
</dbReference>
<dbReference type="OrthoDB" id="9761875at2"/>
<reference evidence="3 4" key="1">
    <citation type="submission" date="2016-10" db="EMBL/GenBank/DDBJ databases">
        <title>Description of Gloeomargarita lithophora gen. nov., sp. nov., a thylakoid-bearing basal-branching cyanobacterium with intracellular carbonates, and proposal for Gloeomargaritales ord. nov.</title>
        <authorList>
            <person name="Moreira D."/>
            <person name="Tavera R."/>
            <person name="Benzerara K."/>
            <person name="Skouri-Panet F."/>
            <person name="Couradeau E."/>
            <person name="Gerard E."/>
            <person name="Loussert C."/>
            <person name="Novelo E."/>
            <person name="Zivanovic Y."/>
            <person name="Lopez-Garcia P."/>
        </authorList>
    </citation>
    <scope>NUCLEOTIDE SEQUENCE [LARGE SCALE GENOMIC DNA]</scope>
    <source>
        <strain evidence="3 4">D10</strain>
    </source>
</reference>
<accession>A0A1J0AA43</accession>
<evidence type="ECO:0000313" key="3">
    <source>
        <dbReference type="EMBL" id="APB32812.1"/>
    </source>
</evidence>
<dbReference type="KEGG" id="glt:GlitD10_0500"/>
<sequence length="671" mass="74137">MSITFGREICGEVAIAQQREWLVTNGSGGYASGTVAGLNTRGYHGVLVAALQPPLGRTVLVSQVDETLNSGERNFNLATTRWRDGTVHPQGFLHLETFALVGTLPRWVYALDEIRLEKQIWMPQGENTTFVQYRLLGGNGPVTLTIKILANYRDYHGRTAGNHWQMDIQPLAQGVQVQAFAGAEPFYIFSPTGTVNPAHDWYQGTALAAERERGLYELDDVLHAATVTLTLPPGASGCLVVSTQAQPSLDAVSSLAQYKQHQQNILQDWQKVCPQKPAPDWITQLVLAADSFIVARPLPDAPTGKTVIAGYHWFGDWGRDTMISLPGLTLSTGRPAIARSILSTFARYIDRGMLPNRFPDQGNPLTEADYNTVDATLWYVEAVRQYFVITQDRELLSQLFPVLKDILDWHRRGTRFGIHLDTSDGLLYSGAPGVQLTWMDAKIGDWVVTPRTGKAVEINALWYCALQTMAELALELGHSGEEYRHQAAVTHQGFERFWCGAKNYCFDVLDTPNGNDHSLRPNQLFAISVPGLRPIPPLLTPAQQQQVVHTCERYLLTSYGLRSLAVGHPDYQGQYSGDSHHRDAVYHQGTVWGWLLGSFALAHYSTFGDAVAAKALLNPIAQHLHNAGLGTISEIFDGDAPHRPQGCISQAWSVAEVLRAWRILAEAELSG</sequence>
<dbReference type="Pfam" id="PF06202">
    <property type="entry name" value="GDE_C"/>
    <property type="match status" value="1"/>
</dbReference>
<evidence type="ECO:0000259" key="2">
    <source>
        <dbReference type="Pfam" id="PF12439"/>
    </source>
</evidence>
<gene>
    <name evidence="3" type="ORF">GlitD10_0500</name>
</gene>
<dbReference type="FunFam" id="1.50.10.10:FF:000073">
    <property type="entry name" value="Glycogen debranching enzyme, hypothetical (TreX-like)"/>
    <property type="match status" value="1"/>
</dbReference>
<dbReference type="Gene3D" id="1.50.10.10">
    <property type="match status" value="1"/>
</dbReference>
<dbReference type="GO" id="GO:0004134">
    <property type="term" value="F:4-alpha-glucanotransferase activity"/>
    <property type="evidence" value="ECO:0007669"/>
    <property type="project" value="InterPro"/>
</dbReference>
<dbReference type="InterPro" id="IPR008928">
    <property type="entry name" value="6-hairpin_glycosidase_sf"/>
</dbReference>
<dbReference type="GO" id="GO:0004135">
    <property type="term" value="F:amylo-alpha-1,6-glucosidase activity"/>
    <property type="evidence" value="ECO:0007669"/>
    <property type="project" value="InterPro"/>
</dbReference>
<dbReference type="RefSeq" id="WP_071453497.1">
    <property type="nucleotide sequence ID" value="NZ_CP017675.1"/>
</dbReference>
<dbReference type="InterPro" id="IPR006451">
    <property type="entry name" value="Glycogen_debranch_arc"/>
</dbReference>
<dbReference type="EMBL" id="CP017675">
    <property type="protein sequence ID" value="APB32812.1"/>
    <property type="molecule type" value="Genomic_DNA"/>
</dbReference>